<name>A0A106QCY7_9BURK</name>
<reference evidence="1 2" key="1">
    <citation type="submission" date="2015-11" db="EMBL/GenBank/DDBJ databases">
        <title>Expanding the genomic diversity of Burkholderia species for the development of highly accurate diagnostics.</title>
        <authorList>
            <person name="Sahl J."/>
            <person name="Keim P."/>
            <person name="Wagner D."/>
        </authorList>
    </citation>
    <scope>NUCLEOTIDE SEQUENCE [LARGE SCALE GENOMIC DNA]</scope>
    <source>
        <strain evidence="1 2">MSMB2087WGS</strain>
    </source>
</reference>
<proteinExistence type="predicted"/>
<gene>
    <name evidence="1" type="ORF">WL29_22595</name>
</gene>
<organism evidence="1 2">
    <name type="scientific">Burkholderia ubonensis</name>
    <dbReference type="NCBI Taxonomy" id="101571"/>
    <lineage>
        <taxon>Bacteria</taxon>
        <taxon>Pseudomonadati</taxon>
        <taxon>Pseudomonadota</taxon>
        <taxon>Betaproteobacteria</taxon>
        <taxon>Burkholderiales</taxon>
        <taxon>Burkholderiaceae</taxon>
        <taxon>Burkholderia</taxon>
        <taxon>Burkholderia cepacia complex</taxon>
    </lineage>
</organism>
<dbReference type="RefSeq" id="WP_060192552.1">
    <property type="nucleotide sequence ID" value="NZ_LPHD01000049.1"/>
</dbReference>
<sequence length="712" mass="81071">MSTTQQQLIDALNLWLELSEVDPNKTSFTVSMGNRMSTWDVKRMHDLIKEALELDDSNTTGVLMLDALSKVYFDNRSYTINQLLSDPERTSAYVSKAAALRDMVRSPEFMEQNNHFVNHLRSALKMYAMDSEKTLALASDLQELAYLRRDAFRSIQKLRVDQFLSGEPEPEGTNPVYNGWVHQFWNVNSLVEAACRQPSGVTLSLVRDPDDLQSYFVFAIRNGGNLFLLSDVPVYAHPLKQYMSRRPERDFESRTCRNWFPYDLLNLVFDEDAKAFFADETKRRALVPQQQTVDRLKPISELDPQEVLWIVMMFDLIVEKFWHKRHQAPALSYTAAMIREELPLIDAAKSANLPVVAYKTLSLPPLTLADLTEEKVAAAVGKDGGRPNAWLEARYAHKVDPELFNLLDNGSEKHYLPPADSAKRRGARGADHKNHPLAVISPTHVSVSVKADAKLASWDREGRYPLHAMRTTTFGTREELENDRIFLARHNQAQAINRLADEEYGQRKAEVIAWWTDRVKQNQDYLLSLAAEGTIRRVFEPTGPGCCPRTADGYYYNDNTFHFVRTFGDDDDDCYPMAEATLALHQGYISGRDKFECVLTGAASSYRVLFQPQNAKQLAELAGCEESELPDVLQHWSAGRESHGNHILDRIDPMSWALDDPWCRISFRIVMFLSKRGLAQIKKRFPARVAAGERDAADRAELRGSTRVVIRC</sequence>
<dbReference type="Proteomes" id="UP000060630">
    <property type="component" value="Unassembled WGS sequence"/>
</dbReference>
<evidence type="ECO:0000313" key="1">
    <source>
        <dbReference type="EMBL" id="KWA84155.1"/>
    </source>
</evidence>
<accession>A0A106QCY7</accession>
<evidence type="ECO:0000313" key="2">
    <source>
        <dbReference type="Proteomes" id="UP000060630"/>
    </source>
</evidence>
<comment type="caution">
    <text evidence="1">The sequence shown here is derived from an EMBL/GenBank/DDBJ whole genome shotgun (WGS) entry which is preliminary data.</text>
</comment>
<protein>
    <submittedName>
        <fullName evidence="1">Uncharacterized protein</fullName>
    </submittedName>
</protein>
<dbReference type="EMBL" id="LPHD01000049">
    <property type="protein sequence ID" value="KWA84155.1"/>
    <property type="molecule type" value="Genomic_DNA"/>
</dbReference>
<dbReference type="AlphaFoldDB" id="A0A106QCY7"/>